<evidence type="ECO:0000256" key="8">
    <source>
        <dbReference type="ARBA" id="ARBA00023136"/>
    </source>
</evidence>
<dbReference type="InterPro" id="IPR023380">
    <property type="entry name" value="DsbB-like_sf"/>
</dbReference>
<comment type="caution">
    <text evidence="12">Lacks conserved residue(s) required for the propagation of feature annotation.</text>
</comment>
<dbReference type="Pfam" id="PF02600">
    <property type="entry name" value="DsbB"/>
    <property type="match status" value="1"/>
</dbReference>
<keyword evidence="4 12" id="KW-0812">Transmembrane</keyword>
<keyword evidence="7 12" id="KW-0560">Oxidoreductase</keyword>
<keyword evidence="6 12" id="KW-1133">Transmembrane helix</keyword>
<evidence type="ECO:0000256" key="13">
    <source>
        <dbReference type="SAM" id="Phobius"/>
    </source>
</evidence>
<evidence type="ECO:0000256" key="6">
    <source>
        <dbReference type="ARBA" id="ARBA00022989"/>
    </source>
</evidence>
<feature type="transmembrane region" description="Helical" evidence="13">
    <location>
        <begin position="12"/>
        <end position="29"/>
    </location>
</feature>
<comment type="subcellular location">
    <subcellularLocation>
        <location evidence="12">Cell membrane</location>
        <topology evidence="12">Multi-pass membrane protein</topology>
    </subcellularLocation>
    <subcellularLocation>
        <location evidence="1">Membrane</location>
        <topology evidence="1">Multi-pass membrane protein</topology>
    </subcellularLocation>
</comment>
<feature type="disulfide bond" description="Redox-active" evidence="12">
    <location>
        <begin position="37"/>
        <end position="40"/>
    </location>
</feature>
<dbReference type="RefSeq" id="WP_098054653.1">
    <property type="nucleotide sequence ID" value="NZ_NUCC01000083.1"/>
</dbReference>
<evidence type="ECO:0000256" key="12">
    <source>
        <dbReference type="HAMAP-Rule" id="MF_00287"/>
    </source>
</evidence>
<evidence type="ECO:0000256" key="1">
    <source>
        <dbReference type="ARBA" id="ARBA00004141"/>
    </source>
</evidence>
<dbReference type="NCBIfam" id="NF002849">
    <property type="entry name" value="PRK03113.1"/>
    <property type="match status" value="1"/>
</dbReference>
<dbReference type="PANTHER" id="PTHR43469">
    <property type="entry name" value="DISULFIDE FORMATION PROTEIN-RELATED"/>
    <property type="match status" value="1"/>
</dbReference>
<dbReference type="PANTHER" id="PTHR43469:SF1">
    <property type="entry name" value="SPBETA PROPHAGE-DERIVED DISULFIDE BOND FORMATION PROTEIN B"/>
    <property type="match status" value="1"/>
</dbReference>
<dbReference type="Proteomes" id="UP000220969">
    <property type="component" value="Unassembled WGS sequence"/>
</dbReference>
<proteinExistence type="inferred from homology"/>
<evidence type="ECO:0000256" key="2">
    <source>
        <dbReference type="ARBA" id="ARBA00007602"/>
    </source>
</evidence>
<keyword evidence="12" id="KW-1003">Cell membrane</keyword>
<protein>
    <recommendedName>
        <fullName evidence="12">Probable disulfide formation protein</fullName>
    </recommendedName>
    <alternativeName>
        <fullName evidence="12">Disulfide oxidoreductase</fullName>
    </alternativeName>
    <alternativeName>
        <fullName evidence="12">Thiol-disulfide oxidoreductase</fullName>
    </alternativeName>
</protein>
<dbReference type="AlphaFoldDB" id="A0AB73R7P8"/>
<feature type="transmembrane region" description="Helical" evidence="13">
    <location>
        <begin position="110"/>
        <end position="134"/>
    </location>
</feature>
<keyword evidence="3 12" id="KW-0813">Transport</keyword>
<keyword evidence="10 12" id="KW-0143">Chaperone</keyword>
<accession>A0AB73R7P8</accession>
<evidence type="ECO:0000256" key="11">
    <source>
        <dbReference type="ARBA" id="ARBA00023284"/>
    </source>
</evidence>
<reference evidence="14" key="1">
    <citation type="submission" date="2017-09" db="EMBL/GenBank/DDBJ databases">
        <title>Large-scale bioinformatics analysis of Bacillus genomes uncovers conserved roles of natural products in bacterial physiology.</title>
        <authorList>
            <consortium name="Agbiome Team Llc"/>
            <person name="Bleich R.M."/>
            <person name="Kirk G.J."/>
            <person name="Santa Maria K.C."/>
            <person name="Allen S.E."/>
            <person name="Farag S."/>
            <person name="Shank E.A."/>
            <person name="Bowers A."/>
        </authorList>
    </citation>
    <scope>NUCLEOTIDE SEQUENCE</scope>
    <source>
        <strain evidence="14">AFS005430</strain>
    </source>
</reference>
<name>A0AB73R7P8_9BACI</name>
<comment type="function">
    <text evidence="12">Required for disulfide bond formation in some proteins.</text>
</comment>
<gene>
    <name evidence="12" type="primary">bdbC</name>
    <name evidence="14" type="ORF">CN678_17470</name>
</gene>
<keyword evidence="9 12" id="KW-1015">Disulfide bond</keyword>
<comment type="similarity">
    <text evidence="2 12">Belongs to the DsbB family. BdbC subfamily.</text>
</comment>
<feature type="transmembrane region" description="Helical" evidence="13">
    <location>
        <begin position="65"/>
        <end position="85"/>
    </location>
</feature>
<keyword evidence="5 12" id="KW-0249">Electron transport</keyword>
<evidence type="ECO:0000313" key="14">
    <source>
        <dbReference type="EMBL" id="PEI85012.1"/>
    </source>
</evidence>
<evidence type="ECO:0000256" key="5">
    <source>
        <dbReference type="ARBA" id="ARBA00022982"/>
    </source>
</evidence>
<dbReference type="SUPFAM" id="SSF158442">
    <property type="entry name" value="DsbB-like"/>
    <property type="match status" value="1"/>
</dbReference>
<dbReference type="GO" id="GO:0006457">
    <property type="term" value="P:protein folding"/>
    <property type="evidence" value="ECO:0007669"/>
    <property type="project" value="InterPro"/>
</dbReference>
<dbReference type="InterPro" id="IPR012187">
    <property type="entry name" value="Disulphide_bond_form_BdbC"/>
</dbReference>
<evidence type="ECO:0000256" key="4">
    <source>
        <dbReference type="ARBA" id="ARBA00022692"/>
    </source>
</evidence>
<dbReference type="PIRSF" id="PIRSF036659">
    <property type="entry name" value="BdbC"/>
    <property type="match status" value="1"/>
</dbReference>
<dbReference type="EMBL" id="NUEH01000040">
    <property type="protein sequence ID" value="PEI85012.1"/>
    <property type="molecule type" value="Genomic_DNA"/>
</dbReference>
<feature type="transmembrane region" description="Helical" evidence="13">
    <location>
        <begin position="41"/>
        <end position="58"/>
    </location>
</feature>
<keyword evidence="8 12" id="KW-0472">Membrane</keyword>
<dbReference type="GO" id="GO:0015035">
    <property type="term" value="F:protein-disulfide reductase activity"/>
    <property type="evidence" value="ECO:0007669"/>
    <property type="project" value="UniProtKB-UniRule"/>
</dbReference>
<dbReference type="HAMAP" id="MF_00287">
    <property type="entry name" value="BdbC"/>
    <property type="match status" value="1"/>
</dbReference>
<comment type="caution">
    <text evidence="14">The sequence shown here is derived from an EMBL/GenBank/DDBJ whole genome shotgun (WGS) entry which is preliminary data.</text>
</comment>
<sequence>MNTTKKLDNILFIAWATSFIATSSSLYFSEIMKYEPCTLCWYQRIFMYPLVIILGIAITNKDYKISTYSLILSIIGISISTYHYLMQKIPHLSNISTCGRIPCTGDYLNWFGFITIPFLCLIAFLIIIICNTAIIKINKKYY</sequence>
<keyword evidence="11 12" id="KW-0676">Redox-active center</keyword>
<evidence type="ECO:0000256" key="7">
    <source>
        <dbReference type="ARBA" id="ARBA00023002"/>
    </source>
</evidence>
<evidence type="ECO:0000256" key="10">
    <source>
        <dbReference type="ARBA" id="ARBA00023186"/>
    </source>
</evidence>
<dbReference type="Gene3D" id="1.20.1550.10">
    <property type="entry name" value="DsbB-like"/>
    <property type="match status" value="1"/>
</dbReference>
<dbReference type="InterPro" id="IPR003752">
    <property type="entry name" value="DiS_bond_form_DsbB/BdbC"/>
</dbReference>
<evidence type="ECO:0000256" key="9">
    <source>
        <dbReference type="ARBA" id="ARBA00023157"/>
    </source>
</evidence>
<dbReference type="GO" id="GO:0005886">
    <property type="term" value="C:plasma membrane"/>
    <property type="evidence" value="ECO:0007669"/>
    <property type="project" value="UniProtKB-SubCell"/>
</dbReference>
<evidence type="ECO:0000256" key="3">
    <source>
        <dbReference type="ARBA" id="ARBA00022448"/>
    </source>
</evidence>
<organism evidence="14">
    <name type="scientific">Bacillus toyonensis</name>
    <dbReference type="NCBI Taxonomy" id="155322"/>
    <lineage>
        <taxon>Bacteria</taxon>
        <taxon>Bacillati</taxon>
        <taxon>Bacillota</taxon>
        <taxon>Bacilli</taxon>
        <taxon>Bacillales</taxon>
        <taxon>Bacillaceae</taxon>
        <taxon>Bacillus</taxon>
        <taxon>Bacillus cereus group</taxon>
    </lineage>
</organism>